<name>A0A382DMN2_9ZZZZ</name>
<keyword evidence="2" id="KW-0560">Oxidoreductase</keyword>
<evidence type="ECO:0000256" key="2">
    <source>
        <dbReference type="ARBA" id="ARBA00023002"/>
    </source>
</evidence>
<keyword evidence="3" id="KW-0786">Thiamine pyrophosphate</keyword>
<feature type="non-terminal residue" evidence="5">
    <location>
        <position position="202"/>
    </location>
</feature>
<sequence>MELNKSLLLQIYRRMCLIRFFEETVIKIHGSGELIGPAHPYIGEEAVAVGACAALRSDDRIAGNHRSHGHPIAKGGSVKGAMAELLGKSGGFCKGKGGSMHLADFSVGILGESGIVASSVPIATGAALASKLSKKDFVSLVFFGDGASNQGACHESMNMASLWKLPVIFVCENNGYAITMSYKNSVSVEHISDRASAYGMPG</sequence>
<dbReference type="Gene3D" id="3.40.50.970">
    <property type="match status" value="1"/>
</dbReference>
<dbReference type="GO" id="GO:0004739">
    <property type="term" value="F:pyruvate dehydrogenase (acetyl-transferring) activity"/>
    <property type="evidence" value="ECO:0007669"/>
    <property type="project" value="TreeGrafter"/>
</dbReference>
<feature type="domain" description="Dehydrogenase E1 component" evidence="4">
    <location>
        <begin position="13"/>
        <end position="202"/>
    </location>
</feature>
<accession>A0A382DMN2</accession>
<evidence type="ECO:0000256" key="1">
    <source>
        <dbReference type="ARBA" id="ARBA00001964"/>
    </source>
</evidence>
<dbReference type="InterPro" id="IPR029061">
    <property type="entry name" value="THDP-binding"/>
</dbReference>
<dbReference type="PANTHER" id="PTHR11516:SF60">
    <property type="entry name" value="PYRUVATE DEHYDROGENASE E1 COMPONENT SUBUNIT ALPHA"/>
    <property type="match status" value="1"/>
</dbReference>
<evidence type="ECO:0000259" key="4">
    <source>
        <dbReference type="Pfam" id="PF00676"/>
    </source>
</evidence>
<gene>
    <name evidence="5" type="ORF">METZ01_LOCUS191737</name>
</gene>
<evidence type="ECO:0000256" key="3">
    <source>
        <dbReference type="ARBA" id="ARBA00023052"/>
    </source>
</evidence>
<protein>
    <recommendedName>
        <fullName evidence="4">Dehydrogenase E1 component domain-containing protein</fullName>
    </recommendedName>
</protein>
<dbReference type="SUPFAM" id="SSF52518">
    <property type="entry name" value="Thiamin diphosphate-binding fold (THDP-binding)"/>
    <property type="match status" value="1"/>
</dbReference>
<dbReference type="PANTHER" id="PTHR11516">
    <property type="entry name" value="PYRUVATE DEHYDROGENASE E1 COMPONENT, ALPHA SUBUNIT BACTERIAL AND ORGANELLAR"/>
    <property type="match status" value="1"/>
</dbReference>
<organism evidence="5">
    <name type="scientific">marine metagenome</name>
    <dbReference type="NCBI Taxonomy" id="408172"/>
    <lineage>
        <taxon>unclassified sequences</taxon>
        <taxon>metagenomes</taxon>
        <taxon>ecological metagenomes</taxon>
    </lineage>
</organism>
<dbReference type="Pfam" id="PF00676">
    <property type="entry name" value="E1_dh"/>
    <property type="match status" value="1"/>
</dbReference>
<dbReference type="InterPro" id="IPR001017">
    <property type="entry name" value="DH_E1"/>
</dbReference>
<dbReference type="CDD" id="cd02000">
    <property type="entry name" value="TPP_E1_PDC_ADC_BCADC"/>
    <property type="match status" value="1"/>
</dbReference>
<proteinExistence type="predicted"/>
<evidence type="ECO:0000313" key="5">
    <source>
        <dbReference type="EMBL" id="SVB38883.1"/>
    </source>
</evidence>
<dbReference type="InterPro" id="IPR050642">
    <property type="entry name" value="PDH_E1_Alpha_Subunit"/>
</dbReference>
<dbReference type="EMBL" id="UINC01039832">
    <property type="protein sequence ID" value="SVB38883.1"/>
    <property type="molecule type" value="Genomic_DNA"/>
</dbReference>
<comment type="cofactor">
    <cofactor evidence="1">
        <name>thiamine diphosphate</name>
        <dbReference type="ChEBI" id="CHEBI:58937"/>
    </cofactor>
</comment>
<dbReference type="GO" id="GO:0006086">
    <property type="term" value="P:pyruvate decarboxylation to acetyl-CoA"/>
    <property type="evidence" value="ECO:0007669"/>
    <property type="project" value="TreeGrafter"/>
</dbReference>
<dbReference type="AlphaFoldDB" id="A0A382DMN2"/>
<reference evidence="5" key="1">
    <citation type="submission" date="2018-05" db="EMBL/GenBank/DDBJ databases">
        <authorList>
            <person name="Lanie J.A."/>
            <person name="Ng W.-L."/>
            <person name="Kazmierczak K.M."/>
            <person name="Andrzejewski T.M."/>
            <person name="Davidsen T.M."/>
            <person name="Wayne K.J."/>
            <person name="Tettelin H."/>
            <person name="Glass J.I."/>
            <person name="Rusch D."/>
            <person name="Podicherti R."/>
            <person name="Tsui H.-C.T."/>
            <person name="Winkler M.E."/>
        </authorList>
    </citation>
    <scope>NUCLEOTIDE SEQUENCE</scope>
</reference>